<dbReference type="GO" id="GO:0005634">
    <property type="term" value="C:nucleus"/>
    <property type="evidence" value="ECO:0007669"/>
    <property type="project" value="UniProtKB-SubCell"/>
</dbReference>
<dbReference type="Gene3D" id="1.10.565.10">
    <property type="entry name" value="Retinoid X Receptor"/>
    <property type="match status" value="1"/>
</dbReference>
<dbReference type="GO" id="GO:0004879">
    <property type="term" value="F:nuclear receptor activity"/>
    <property type="evidence" value="ECO:0007669"/>
    <property type="project" value="InterPro"/>
</dbReference>
<evidence type="ECO:0008006" key="8">
    <source>
        <dbReference type="Google" id="ProtNLM"/>
    </source>
</evidence>
<keyword evidence="7" id="KW-1185">Reference proteome</keyword>
<organism evidence="6 7">
    <name type="scientific">Rhipicephalus sanguineus</name>
    <name type="common">Brown dog tick</name>
    <name type="synonym">Ixodes sanguineus</name>
    <dbReference type="NCBI Taxonomy" id="34632"/>
    <lineage>
        <taxon>Eukaryota</taxon>
        <taxon>Metazoa</taxon>
        <taxon>Ecdysozoa</taxon>
        <taxon>Arthropoda</taxon>
        <taxon>Chelicerata</taxon>
        <taxon>Arachnida</taxon>
        <taxon>Acari</taxon>
        <taxon>Parasitiformes</taxon>
        <taxon>Ixodida</taxon>
        <taxon>Ixodoidea</taxon>
        <taxon>Ixodidae</taxon>
        <taxon>Rhipicephalinae</taxon>
        <taxon>Rhipicephalus</taxon>
        <taxon>Rhipicephalus</taxon>
    </lineage>
</organism>
<dbReference type="VEuPathDB" id="VectorBase:RSAN_034251"/>
<dbReference type="AlphaFoldDB" id="A0A9D4TA44"/>
<dbReference type="EMBL" id="JABSTV010001245">
    <property type="protein sequence ID" value="KAH7983679.1"/>
    <property type="molecule type" value="Genomic_DNA"/>
</dbReference>
<feature type="region of interest" description="Disordered" evidence="5">
    <location>
        <begin position="1"/>
        <end position="31"/>
    </location>
</feature>
<evidence type="ECO:0000256" key="1">
    <source>
        <dbReference type="ARBA" id="ARBA00004123"/>
    </source>
</evidence>
<keyword evidence="4" id="KW-0675">Receptor</keyword>
<dbReference type="InterPro" id="IPR035500">
    <property type="entry name" value="NHR-like_dom_sf"/>
</dbReference>
<dbReference type="PANTHER" id="PTHR24086:SF25">
    <property type="entry name" value="NUCLEAR HORMONE RECEPTOR FTZ-F1 BETA"/>
    <property type="match status" value="1"/>
</dbReference>
<comment type="caution">
    <text evidence="6">The sequence shown here is derived from an EMBL/GenBank/DDBJ whole genome shotgun (WGS) entry which is preliminary data.</text>
</comment>
<protein>
    <recommendedName>
        <fullName evidence="8">NR LBD domain-containing protein</fullName>
    </recommendedName>
</protein>
<dbReference type="PANTHER" id="PTHR24086">
    <property type="entry name" value="NUCLEAR RECEPTOR SUBFAMILY 5 GROUP A"/>
    <property type="match status" value="1"/>
</dbReference>
<evidence type="ECO:0000256" key="5">
    <source>
        <dbReference type="SAM" id="MobiDB-lite"/>
    </source>
</evidence>
<evidence type="ECO:0000256" key="2">
    <source>
        <dbReference type="ARBA" id="ARBA00023015"/>
    </source>
</evidence>
<keyword evidence="2" id="KW-0805">Transcription regulation</keyword>
<reference evidence="6" key="1">
    <citation type="journal article" date="2020" name="Cell">
        <title>Large-Scale Comparative Analyses of Tick Genomes Elucidate Their Genetic Diversity and Vector Capacities.</title>
        <authorList>
            <consortium name="Tick Genome and Microbiome Consortium (TIGMIC)"/>
            <person name="Jia N."/>
            <person name="Wang J."/>
            <person name="Shi W."/>
            <person name="Du L."/>
            <person name="Sun Y."/>
            <person name="Zhan W."/>
            <person name="Jiang J.F."/>
            <person name="Wang Q."/>
            <person name="Zhang B."/>
            <person name="Ji P."/>
            <person name="Bell-Sakyi L."/>
            <person name="Cui X.M."/>
            <person name="Yuan T.T."/>
            <person name="Jiang B.G."/>
            <person name="Yang W.F."/>
            <person name="Lam T.T."/>
            <person name="Chang Q.C."/>
            <person name="Ding S.J."/>
            <person name="Wang X.J."/>
            <person name="Zhu J.G."/>
            <person name="Ruan X.D."/>
            <person name="Zhao L."/>
            <person name="Wei J.T."/>
            <person name="Ye R.Z."/>
            <person name="Que T.C."/>
            <person name="Du C.H."/>
            <person name="Zhou Y.H."/>
            <person name="Cheng J.X."/>
            <person name="Dai P.F."/>
            <person name="Guo W.B."/>
            <person name="Han X.H."/>
            <person name="Huang E.J."/>
            <person name="Li L.F."/>
            <person name="Wei W."/>
            <person name="Gao Y.C."/>
            <person name="Liu J.Z."/>
            <person name="Shao H.Z."/>
            <person name="Wang X."/>
            <person name="Wang C.C."/>
            <person name="Yang T.C."/>
            <person name="Huo Q.B."/>
            <person name="Li W."/>
            <person name="Chen H.Y."/>
            <person name="Chen S.E."/>
            <person name="Zhou L.G."/>
            <person name="Ni X.B."/>
            <person name="Tian J.H."/>
            <person name="Sheng Y."/>
            <person name="Liu T."/>
            <person name="Pan Y.S."/>
            <person name="Xia L.Y."/>
            <person name="Li J."/>
            <person name="Zhao F."/>
            <person name="Cao W.C."/>
        </authorList>
    </citation>
    <scope>NUCLEOTIDE SEQUENCE</scope>
    <source>
        <strain evidence="6">Rsan-2018</strain>
    </source>
</reference>
<feature type="compositionally biased region" description="Polar residues" evidence="5">
    <location>
        <begin position="1"/>
        <end position="10"/>
    </location>
</feature>
<reference evidence="6" key="2">
    <citation type="submission" date="2021-09" db="EMBL/GenBank/DDBJ databases">
        <authorList>
            <person name="Jia N."/>
            <person name="Wang J."/>
            <person name="Shi W."/>
            <person name="Du L."/>
            <person name="Sun Y."/>
            <person name="Zhan W."/>
            <person name="Jiang J."/>
            <person name="Wang Q."/>
            <person name="Zhang B."/>
            <person name="Ji P."/>
            <person name="Sakyi L.B."/>
            <person name="Cui X."/>
            <person name="Yuan T."/>
            <person name="Jiang B."/>
            <person name="Yang W."/>
            <person name="Lam T.T.-Y."/>
            <person name="Chang Q."/>
            <person name="Ding S."/>
            <person name="Wang X."/>
            <person name="Zhu J."/>
            <person name="Ruan X."/>
            <person name="Zhao L."/>
            <person name="Wei J."/>
            <person name="Que T."/>
            <person name="Du C."/>
            <person name="Cheng J."/>
            <person name="Dai P."/>
            <person name="Han X."/>
            <person name="Huang E."/>
            <person name="Gao Y."/>
            <person name="Liu J."/>
            <person name="Shao H."/>
            <person name="Ye R."/>
            <person name="Li L."/>
            <person name="Wei W."/>
            <person name="Wang X."/>
            <person name="Wang C."/>
            <person name="Huo Q."/>
            <person name="Li W."/>
            <person name="Guo W."/>
            <person name="Chen H."/>
            <person name="Chen S."/>
            <person name="Zhou L."/>
            <person name="Zhou L."/>
            <person name="Ni X."/>
            <person name="Tian J."/>
            <person name="Zhou Y."/>
            <person name="Sheng Y."/>
            <person name="Liu T."/>
            <person name="Pan Y."/>
            <person name="Xia L."/>
            <person name="Li J."/>
            <person name="Zhao F."/>
            <person name="Cao W."/>
        </authorList>
    </citation>
    <scope>NUCLEOTIDE SEQUENCE</scope>
    <source>
        <strain evidence="6">Rsan-2018</strain>
        <tissue evidence="6">Larvae</tissue>
    </source>
</reference>
<dbReference type="Proteomes" id="UP000821837">
    <property type="component" value="Chromosome 1"/>
</dbReference>
<dbReference type="SUPFAM" id="SSF48508">
    <property type="entry name" value="Nuclear receptor ligand-binding domain"/>
    <property type="match status" value="1"/>
</dbReference>
<name>A0A9D4TA44_RHISA</name>
<keyword evidence="3" id="KW-0804">Transcription</keyword>
<comment type="subcellular location">
    <subcellularLocation>
        <location evidence="1">Nucleus</location>
    </subcellularLocation>
</comment>
<accession>A0A9D4TA44</accession>
<dbReference type="InterPro" id="IPR016355">
    <property type="entry name" value="NR5-like"/>
</dbReference>
<dbReference type="GO" id="GO:0003677">
    <property type="term" value="F:DNA binding"/>
    <property type="evidence" value="ECO:0007669"/>
    <property type="project" value="InterPro"/>
</dbReference>
<evidence type="ECO:0000256" key="4">
    <source>
        <dbReference type="ARBA" id="ARBA00023170"/>
    </source>
</evidence>
<evidence type="ECO:0000256" key="3">
    <source>
        <dbReference type="ARBA" id="ARBA00023163"/>
    </source>
</evidence>
<sequence>MEVNSANKALTISRDGGTGYPGTQATCEGSSDVRKPRAVEYSSSPLAFTFFEHIGCRRRRNATKVAGRTECRSAPSSPCDASGLKEPEKVRACKKQVLEALQAYTISHYPSQPSKFGELLLCVPELERACQVSKESLAASRRIASSGGASSSSAPMADPQAPSFNLLFELLRGDH</sequence>
<gene>
    <name evidence="6" type="ORF">HPB52_013420</name>
</gene>
<evidence type="ECO:0000313" key="7">
    <source>
        <dbReference type="Proteomes" id="UP000821837"/>
    </source>
</evidence>
<proteinExistence type="predicted"/>
<evidence type="ECO:0000313" key="6">
    <source>
        <dbReference type="EMBL" id="KAH7983679.1"/>
    </source>
</evidence>